<evidence type="ECO:0000256" key="10">
    <source>
        <dbReference type="ARBA" id="ARBA00052809"/>
    </source>
</evidence>
<feature type="region of interest" description="Disordered" evidence="13">
    <location>
        <begin position="497"/>
        <end position="587"/>
    </location>
</feature>
<comment type="similarity">
    <text evidence="3">Belongs to the enoyl-CoA hydratase/isomerase family.</text>
</comment>
<feature type="compositionally biased region" description="Basic and acidic residues" evidence="13">
    <location>
        <begin position="497"/>
        <end position="512"/>
    </location>
</feature>
<protein>
    <recommendedName>
        <fullName evidence="12">Delta(3,5)-Delta(2,4)-dienoyl-CoA isomerase, mitochondrial</fullName>
    </recommendedName>
</protein>
<evidence type="ECO:0000256" key="11">
    <source>
        <dbReference type="ARBA" id="ARBA00055786"/>
    </source>
</evidence>
<evidence type="ECO:0000259" key="14">
    <source>
        <dbReference type="PROSITE" id="PS50229"/>
    </source>
</evidence>
<feature type="region of interest" description="Disordered" evidence="13">
    <location>
        <begin position="377"/>
        <end position="407"/>
    </location>
</feature>
<dbReference type="SMART" id="SM00461">
    <property type="entry name" value="WH1"/>
    <property type="match status" value="1"/>
</dbReference>
<comment type="pathway">
    <text evidence="2">Lipid metabolism; fatty acid beta-oxidation.</text>
</comment>
<dbReference type="SUPFAM" id="SSF50729">
    <property type="entry name" value="PH domain-like"/>
    <property type="match status" value="1"/>
</dbReference>
<evidence type="ECO:0000256" key="6">
    <source>
        <dbReference type="ARBA" id="ARBA00023098"/>
    </source>
</evidence>
<keyword evidence="7" id="KW-0576">Peroxisome</keyword>
<dbReference type="InterPro" id="IPR041937">
    <property type="entry name" value="SPRE_EVH1"/>
</dbReference>
<dbReference type="InterPro" id="IPR007875">
    <property type="entry name" value="Sprouty"/>
</dbReference>
<evidence type="ECO:0000256" key="12">
    <source>
        <dbReference type="ARBA" id="ARBA00071021"/>
    </source>
</evidence>
<dbReference type="GO" id="GO:1902532">
    <property type="term" value="P:negative regulation of intracellular signal transduction"/>
    <property type="evidence" value="ECO:0007669"/>
    <property type="project" value="UniProtKB-ARBA"/>
</dbReference>
<evidence type="ECO:0000256" key="9">
    <source>
        <dbReference type="ARBA" id="ARBA00051408"/>
    </source>
</evidence>
<dbReference type="InterPro" id="IPR000697">
    <property type="entry name" value="WH1/EVH1_dom"/>
</dbReference>
<keyword evidence="8" id="KW-0413">Isomerase</keyword>
<dbReference type="InterPro" id="IPR011993">
    <property type="entry name" value="PH-like_dom_sf"/>
</dbReference>
<keyword evidence="5" id="KW-0007">Acetylation</keyword>
<dbReference type="EMBL" id="CAJHNJ030000018">
    <property type="protein sequence ID" value="CAG9116375.1"/>
    <property type="molecule type" value="Genomic_DNA"/>
</dbReference>
<comment type="caution">
    <text evidence="15">The sequence shown here is derived from an EMBL/GenBank/DDBJ whole genome shotgun (WGS) entry which is preliminary data.</text>
</comment>
<gene>
    <name evidence="15" type="ORF">PLXY2_LOCUS6001</name>
</gene>
<dbReference type="InterPro" id="IPR014748">
    <property type="entry name" value="Enoyl-CoA_hydra_C"/>
</dbReference>
<evidence type="ECO:0000313" key="15">
    <source>
        <dbReference type="EMBL" id="CAG9116375.1"/>
    </source>
</evidence>
<dbReference type="Pfam" id="PF00568">
    <property type="entry name" value="WH1"/>
    <property type="match status" value="1"/>
</dbReference>
<feature type="domain" description="WH1" evidence="14">
    <location>
        <begin position="329"/>
        <end position="478"/>
    </location>
</feature>
<dbReference type="PROSITE" id="PS50229">
    <property type="entry name" value="WH1"/>
    <property type="match status" value="1"/>
</dbReference>
<dbReference type="PANTHER" id="PTHR43149">
    <property type="entry name" value="ENOYL-COA HYDRATASE"/>
    <property type="match status" value="1"/>
</dbReference>
<dbReference type="InterPro" id="IPR029045">
    <property type="entry name" value="ClpP/crotonase-like_dom_sf"/>
</dbReference>
<feature type="region of interest" description="Disordered" evidence="13">
    <location>
        <begin position="605"/>
        <end position="626"/>
    </location>
</feature>
<dbReference type="Pfam" id="PF05210">
    <property type="entry name" value="Sprouty"/>
    <property type="match status" value="1"/>
</dbReference>
<dbReference type="PANTHER" id="PTHR43149:SF1">
    <property type="entry name" value="DELTA(3,5)-DELTA(2,4)-DIENOYL-COA ISOMERASE, MITOCHONDRIAL"/>
    <property type="match status" value="1"/>
</dbReference>
<dbReference type="FunFam" id="3.90.226.10:FF:000024">
    <property type="entry name" value="Delta3,5-delta2,4-dienoyl-CoA isomerase"/>
    <property type="match status" value="1"/>
</dbReference>
<dbReference type="FunFam" id="1.10.12.10:FF:000004">
    <property type="entry name" value="Delta3,5-delta2,4-dienoyl-CoA isomerase"/>
    <property type="match status" value="1"/>
</dbReference>
<feature type="compositionally biased region" description="Low complexity" evidence="13">
    <location>
        <begin position="529"/>
        <end position="540"/>
    </location>
</feature>
<proteinExistence type="inferred from homology"/>
<organism evidence="15 16">
    <name type="scientific">Plutella xylostella</name>
    <name type="common">Diamondback moth</name>
    <name type="synonym">Plutella maculipennis</name>
    <dbReference type="NCBI Taxonomy" id="51655"/>
    <lineage>
        <taxon>Eukaryota</taxon>
        <taxon>Metazoa</taxon>
        <taxon>Ecdysozoa</taxon>
        <taxon>Arthropoda</taxon>
        <taxon>Hexapoda</taxon>
        <taxon>Insecta</taxon>
        <taxon>Pterygota</taxon>
        <taxon>Neoptera</taxon>
        <taxon>Endopterygota</taxon>
        <taxon>Lepidoptera</taxon>
        <taxon>Glossata</taxon>
        <taxon>Ditrysia</taxon>
        <taxon>Yponomeutoidea</taxon>
        <taxon>Plutellidae</taxon>
        <taxon>Plutella</taxon>
    </lineage>
</organism>
<dbReference type="GO" id="GO:0016020">
    <property type="term" value="C:membrane"/>
    <property type="evidence" value="ECO:0007669"/>
    <property type="project" value="InterPro"/>
</dbReference>
<keyword evidence="6" id="KW-0443">Lipid metabolism</keyword>
<dbReference type="InterPro" id="IPR045002">
    <property type="entry name" value="Ech1-like"/>
</dbReference>
<comment type="catalytic activity">
    <reaction evidence="9">
        <text>(3E,5Z)-octadienoyl-CoA = (2E,4E)-octadienoyl-CoA</text>
        <dbReference type="Rhea" id="RHEA:45244"/>
        <dbReference type="ChEBI" id="CHEBI:62243"/>
        <dbReference type="ChEBI" id="CHEBI:85108"/>
    </reaction>
</comment>
<comment type="catalytic activity">
    <reaction evidence="10">
        <text>(3E,5Z,8Z,11Z,14Z)-eicosapentaenoyl-CoA = (2E,4E,8Z,11Z,14Z)-eicosapentaenoyl-CoA</text>
        <dbReference type="Rhea" id="RHEA:45224"/>
        <dbReference type="ChEBI" id="CHEBI:85090"/>
        <dbReference type="ChEBI" id="CHEBI:85091"/>
    </reaction>
</comment>
<evidence type="ECO:0000256" key="4">
    <source>
        <dbReference type="ARBA" id="ARBA00022832"/>
    </source>
</evidence>
<dbReference type="InterPro" id="IPR001753">
    <property type="entry name" value="Enoyl-CoA_hydra/iso"/>
</dbReference>
<dbReference type="SUPFAM" id="SSF52096">
    <property type="entry name" value="ClpP/crotonase"/>
    <property type="match status" value="1"/>
</dbReference>
<evidence type="ECO:0000256" key="5">
    <source>
        <dbReference type="ARBA" id="ARBA00022990"/>
    </source>
</evidence>
<evidence type="ECO:0000256" key="3">
    <source>
        <dbReference type="ARBA" id="ARBA00005254"/>
    </source>
</evidence>
<dbReference type="AlphaFoldDB" id="A0A8S4ELJ9"/>
<reference evidence="15" key="1">
    <citation type="submission" date="2020-11" db="EMBL/GenBank/DDBJ databases">
        <authorList>
            <person name="Whiteford S."/>
        </authorList>
    </citation>
    <scope>NUCLEOTIDE SEQUENCE</scope>
</reference>
<dbReference type="Pfam" id="PF00378">
    <property type="entry name" value="ECH_1"/>
    <property type="match status" value="1"/>
</dbReference>
<evidence type="ECO:0000313" key="16">
    <source>
        <dbReference type="Proteomes" id="UP000653454"/>
    </source>
</evidence>
<sequence length="727" mass="81115">MMSSVLKALSQQPRKIATGVYLRAYSSNTEVPTFETLAVSVPKPNVFHVELNRPKKMNSFNYNMWIELQKCFCSLSDNPECRVVVISGQGKHFTAGIDLHSMVELSQKANEFEDVARKSNFMYKIIGLYQDGITSLERCVKPVLAVSHSACVGAGVDLLTAADIRYCTQDSWFQVKEVDIGLAADVGTLQRLPKVIGNTSLARELCFTARKFDSTEAKDMGFVSQVLADRDSAINHALTVAEDIAKKSPVAVQTTKKCLVYSQSRPSEEGLEHIRLINQVMLQSEDLSKAAMAQAMKSDPPETWLVRVRAQVMCRDEATMGLYSSNYPDFRPLRTWLVRVRAQVMCRDEATGGWLALGGGGLANVCVGKRKVDRAAQGAQDGDEASASTSAPAQLPRHSPDGFAPPPRDKYEYFIHGVRISDETEVLSCTIKKDFQYNKVMPTFHHWVTDDKRYGLTFQTAADARAFDRGVRTAIEELLQGLGGTWPCLHAYKVDKPEEQKERDKEREKEREREEDEEGNIFECLNLPSESRSSSEGSSAARERRLEDINQTPILSAITLPRHSPRSSLKRYGGSGEGERMGAEDGSSDHCAYVQLSAHHEYTYPQVPGSGSPNTKPPLMRKDSGSMKKRAVTAFSDPPPLPDKKPIRTEQFQARLKCRHCHEWYLESANRPGACEFSPDRCRSCVDTVTCIKCAQCLLYHCMSDSEGDYNQRPCACDEVTHNCAKR</sequence>
<dbReference type="GO" id="GO:0005777">
    <property type="term" value="C:peroxisome"/>
    <property type="evidence" value="ECO:0007669"/>
    <property type="project" value="UniProtKB-SubCell"/>
</dbReference>
<comment type="subcellular location">
    <subcellularLocation>
        <location evidence="1">Peroxisome</location>
    </subcellularLocation>
</comment>
<evidence type="ECO:0000256" key="8">
    <source>
        <dbReference type="ARBA" id="ARBA00023235"/>
    </source>
</evidence>
<evidence type="ECO:0000256" key="13">
    <source>
        <dbReference type="SAM" id="MobiDB-lite"/>
    </source>
</evidence>
<dbReference type="GO" id="GO:0006631">
    <property type="term" value="P:fatty acid metabolic process"/>
    <property type="evidence" value="ECO:0007669"/>
    <property type="project" value="UniProtKB-KW"/>
</dbReference>
<evidence type="ECO:0000256" key="7">
    <source>
        <dbReference type="ARBA" id="ARBA00023140"/>
    </source>
</evidence>
<accession>A0A8S4ELJ9</accession>
<dbReference type="GO" id="GO:0051750">
    <property type="term" value="F:delta(3,5)-delta(2,4)-dienoyl-CoA isomerase activity"/>
    <property type="evidence" value="ECO:0007669"/>
    <property type="project" value="TreeGrafter"/>
</dbReference>
<dbReference type="Gene3D" id="1.10.12.10">
    <property type="entry name" value="Lyase 2-enoyl-coa Hydratase, Chain A, domain 2"/>
    <property type="match status" value="1"/>
</dbReference>
<evidence type="ECO:0000256" key="2">
    <source>
        <dbReference type="ARBA" id="ARBA00005005"/>
    </source>
</evidence>
<dbReference type="CDD" id="cd06558">
    <property type="entry name" value="crotonase-like"/>
    <property type="match status" value="1"/>
</dbReference>
<dbReference type="Gene3D" id="3.90.226.10">
    <property type="entry name" value="2-enoyl-CoA Hydratase, Chain A, domain 1"/>
    <property type="match status" value="1"/>
</dbReference>
<keyword evidence="4" id="KW-0276">Fatty acid metabolism</keyword>
<dbReference type="Gene3D" id="2.30.29.30">
    <property type="entry name" value="Pleckstrin-homology domain (PH domain)/Phosphotyrosine-binding domain (PTB)"/>
    <property type="match status" value="1"/>
</dbReference>
<comment type="function">
    <text evidence="11">Isomerization of 3-trans,5-cis-dienoyl-CoA to 2-trans,4-trans-dienoyl-CoA.</text>
</comment>
<name>A0A8S4ELJ9_PLUXY</name>
<keyword evidence="16" id="KW-1185">Reference proteome</keyword>
<dbReference type="CDD" id="cd10574">
    <property type="entry name" value="EVH1_SPRED-like"/>
    <property type="match status" value="1"/>
</dbReference>
<dbReference type="GO" id="GO:0005739">
    <property type="term" value="C:mitochondrion"/>
    <property type="evidence" value="ECO:0007669"/>
    <property type="project" value="TreeGrafter"/>
</dbReference>
<evidence type="ECO:0000256" key="1">
    <source>
        <dbReference type="ARBA" id="ARBA00004275"/>
    </source>
</evidence>
<dbReference type="Proteomes" id="UP000653454">
    <property type="component" value="Unassembled WGS sequence"/>
</dbReference>